<dbReference type="AlphaFoldDB" id="A0A9D5CTS9"/>
<evidence type="ECO:0000313" key="2">
    <source>
        <dbReference type="Proteomes" id="UP001085076"/>
    </source>
</evidence>
<proteinExistence type="predicted"/>
<keyword evidence="2" id="KW-1185">Reference proteome</keyword>
<reference evidence="1" key="1">
    <citation type="submission" date="2021-03" db="EMBL/GenBank/DDBJ databases">
        <authorList>
            <person name="Li Z."/>
            <person name="Yang C."/>
        </authorList>
    </citation>
    <scope>NUCLEOTIDE SEQUENCE</scope>
    <source>
        <strain evidence="1">Dzin_1.0</strain>
        <tissue evidence="1">Leaf</tissue>
    </source>
</reference>
<reference evidence="1" key="2">
    <citation type="journal article" date="2022" name="Hortic Res">
        <title>The genome of Dioscorea zingiberensis sheds light on the biosynthesis, origin and evolution of the medicinally important diosgenin saponins.</title>
        <authorList>
            <person name="Li Y."/>
            <person name="Tan C."/>
            <person name="Li Z."/>
            <person name="Guo J."/>
            <person name="Li S."/>
            <person name="Chen X."/>
            <person name="Wang C."/>
            <person name="Dai X."/>
            <person name="Yang H."/>
            <person name="Song W."/>
            <person name="Hou L."/>
            <person name="Xu J."/>
            <person name="Tong Z."/>
            <person name="Xu A."/>
            <person name="Yuan X."/>
            <person name="Wang W."/>
            <person name="Yang Q."/>
            <person name="Chen L."/>
            <person name="Sun Z."/>
            <person name="Wang K."/>
            <person name="Pan B."/>
            <person name="Chen J."/>
            <person name="Bao Y."/>
            <person name="Liu F."/>
            <person name="Qi X."/>
            <person name="Gang D.R."/>
            <person name="Wen J."/>
            <person name="Li J."/>
        </authorList>
    </citation>
    <scope>NUCLEOTIDE SEQUENCE</scope>
    <source>
        <strain evidence="1">Dzin_1.0</strain>
    </source>
</reference>
<gene>
    <name evidence="1" type="ORF">J5N97_015204</name>
</gene>
<accession>A0A9D5CTS9</accession>
<comment type="caution">
    <text evidence="1">The sequence shown here is derived from an EMBL/GenBank/DDBJ whole genome shotgun (WGS) entry which is preliminary data.</text>
</comment>
<protein>
    <submittedName>
        <fullName evidence="1">Uncharacterized protein</fullName>
    </submittedName>
</protein>
<sequence length="109" mass="12000">MVLWFSPARRVRSRNVTIRELTTSKANIDKLDHDMAWEMAADKDKGDVAYNMEDDVDIINGVIVAYVTADMTGECAYANVDYADMATVEVASANVASLKDDKECSQGVC</sequence>
<organism evidence="1 2">
    <name type="scientific">Dioscorea zingiberensis</name>
    <dbReference type="NCBI Taxonomy" id="325984"/>
    <lineage>
        <taxon>Eukaryota</taxon>
        <taxon>Viridiplantae</taxon>
        <taxon>Streptophyta</taxon>
        <taxon>Embryophyta</taxon>
        <taxon>Tracheophyta</taxon>
        <taxon>Spermatophyta</taxon>
        <taxon>Magnoliopsida</taxon>
        <taxon>Liliopsida</taxon>
        <taxon>Dioscoreales</taxon>
        <taxon>Dioscoreaceae</taxon>
        <taxon>Dioscorea</taxon>
    </lineage>
</organism>
<dbReference type="Proteomes" id="UP001085076">
    <property type="component" value="Miscellaneous, Linkage group lg03"/>
</dbReference>
<name>A0A9D5CTS9_9LILI</name>
<dbReference type="EMBL" id="JAGGNH010000003">
    <property type="protein sequence ID" value="KAJ0979730.1"/>
    <property type="molecule type" value="Genomic_DNA"/>
</dbReference>
<evidence type="ECO:0000313" key="1">
    <source>
        <dbReference type="EMBL" id="KAJ0979730.1"/>
    </source>
</evidence>